<evidence type="ECO:0000313" key="4">
    <source>
        <dbReference type="Proteomes" id="UP000192408"/>
    </source>
</evidence>
<gene>
    <name evidence="3" type="ORF">SAMN05660772_01877</name>
</gene>
<dbReference type="Pfam" id="PF00271">
    <property type="entry name" value="Helicase_C"/>
    <property type="match status" value="1"/>
</dbReference>
<proteinExistence type="predicted"/>
<feature type="domain" description="Helicase ATP-binding" evidence="2">
    <location>
        <begin position="20"/>
        <end position="178"/>
    </location>
</feature>
<dbReference type="PANTHER" id="PTHR45629:SF7">
    <property type="entry name" value="DNA EXCISION REPAIR PROTEIN ERCC-6-RELATED"/>
    <property type="match status" value="1"/>
</dbReference>
<keyword evidence="1 3" id="KW-0347">Helicase</keyword>
<dbReference type="InterPro" id="IPR038718">
    <property type="entry name" value="SNF2-like_sf"/>
</dbReference>
<dbReference type="GO" id="GO:0015616">
    <property type="term" value="F:DNA translocase activity"/>
    <property type="evidence" value="ECO:0007669"/>
    <property type="project" value="TreeGrafter"/>
</dbReference>
<accession>A0A1W1UK61</accession>
<dbReference type="Gene3D" id="3.40.50.300">
    <property type="entry name" value="P-loop containing nucleotide triphosphate hydrolases"/>
    <property type="match status" value="1"/>
</dbReference>
<keyword evidence="1 3" id="KW-0547">Nucleotide-binding</keyword>
<dbReference type="Pfam" id="PF00176">
    <property type="entry name" value="SNF2-rel_dom"/>
    <property type="match status" value="1"/>
</dbReference>
<sequence length="464" mass="51851">MTSTTITNIPKPFAHQIAATKFWLSTPRMCNFSDPGTGKTRATLDAIATRTDGGRTLVIAPLSILECSWGEDIKKFTPHLTYSIADARHRKEAFEQETEIVLINHDGVKQLAAQPELLVGFNTVVVDESTAFKNRNSQRSKALMQIVNGMEYRVILTGTPNSNTVADLWHQIFLLDGGARLGQNFFGFQRTVCNPMVLNTGMRSVTKWVDKENANAMVSTALADIVFRVKFEDVIEIPSNYTRTVEVNLPANVRKLYNEFMRDSIVGLDTGVITAVNAGALARKLLQLLTGAVYDSAGNVHTAYNERYELVLDLVEETDHSVVAFNWRHERVALCALADKRGVRYAVIDGDTPFNARSQIVADFQNGKLQVIFAHPQSAGHGLTLTRGNRTIWASPTYNAEHYQQFCRRIYRAGQSRKTETIRIAAKGTIESDVYQKLEGKLGSMNELLSYAKELYQHSIKQEN</sequence>
<keyword evidence="4" id="KW-1185">Reference proteome</keyword>
<dbReference type="Gene3D" id="3.40.50.10810">
    <property type="entry name" value="Tandem AAA-ATPase domain"/>
    <property type="match status" value="1"/>
</dbReference>
<dbReference type="InterPro" id="IPR050496">
    <property type="entry name" value="SNF2_RAD54_helicase_repair"/>
</dbReference>
<dbReference type="SMART" id="SM00487">
    <property type="entry name" value="DEXDc"/>
    <property type="match status" value="1"/>
</dbReference>
<dbReference type="AlphaFoldDB" id="A0A1W1UK61"/>
<protein>
    <submittedName>
        <fullName evidence="3">Superfamily II DNA/RNA helicases, SNF2 family</fullName>
    </submittedName>
</protein>
<dbReference type="EMBL" id="FWWV01000006">
    <property type="protein sequence ID" value="SMB81515.1"/>
    <property type="molecule type" value="Genomic_DNA"/>
</dbReference>
<evidence type="ECO:0000256" key="1">
    <source>
        <dbReference type="ARBA" id="ARBA00022806"/>
    </source>
</evidence>
<dbReference type="Proteomes" id="UP000192408">
    <property type="component" value="Unassembled WGS sequence"/>
</dbReference>
<dbReference type="PROSITE" id="PS51192">
    <property type="entry name" value="HELICASE_ATP_BIND_1"/>
    <property type="match status" value="1"/>
</dbReference>
<dbReference type="InterPro" id="IPR000330">
    <property type="entry name" value="SNF2_N"/>
</dbReference>
<dbReference type="InterPro" id="IPR027417">
    <property type="entry name" value="P-loop_NTPase"/>
</dbReference>
<name>A0A1W1UK61_9PAST</name>
<dbReference type="STRING" id="1122938.SAMN05660772_01877"/>
<dbReference type="InterPro" id="IPR014001">
    <property type="entry name" value="Helicase_ATP-bd"/>
</dbReference>
<dbReference type="InterPro" id="IPR001650">
    <property type="entry name" value="Helicase_C-like"/>
</dbReference>
<reference evidence="4" key="1">
    <citation type="submission" date="2017-04" db="EMBL/GenBank/DDBJ databases">
        <authorList>
            <person name="Varghese N."/>
            <person name="Submissions S."/>
        </authorList>
    </citation>
    <scope>NUCLEOTIDE SEQUENCE [LARGE SCALE GENOMIC DNA]</scope>
    <source>
        <strain evidence="4">DSM 23072</strain>
    </source>
</reference>
<evidence type="ECO:0000313" key="3">
    <source>
        <dbReference type="EMBL" id="SMB81515.1"/>
    </source>
</evidence>
<dbReference type="SUPFAM" id="SSF52540">
    <property type="entry name" value="P-loop containing nucleoside triphosphate hydrolases"/>
    <property type="match status" value="2"/>
</dbReference>
<organism evidence="3 4">
    <name type="scientific">Pasteurella testudinis DSM 23072</name>
    <dbReference type="NCBI Taxonomy" id="1122938"/>
    <lineage>
        <taxon>Bacteria</taxon>
        <taxon>Pseudomonadati</taxon>
        <taxon>Pseudomonadota</taxon>
        <taxon>Gammaproteobacteria</taxon>
        <taxon>Pasteurellales</taxon>
        <taxon>Pasteurellaceae</taxon>
        <taxon>Pasteurella</taxon>
    </lineage>
</organism>
<evidence type="ECO:0000259" key="2">
    <source>
        <dbReference type="PROSITE" id="PS51192"/>
    </source>
</evidence>
<dbReference type="GO" id="GO:0004386">
    <property type="term" value="F:helicase activity"/>
    <property type="evidence" value="ECO:0007669"/>
    <property type="project" value="UniProtKB-KW"/>
</dbReference>
<dbReference type="RefSeq" id="WP_084256229.1">
    <property type="nucleotide sequence ID" value="NZ_FWWV01000006.1"/>
</dbReference>
<dbReference type="GO" id="GO:0005524">
    <property type="term" value="F:ATP binding"/>
    <property type="evidence" value="ECO:0007669"/>
    <property type="project" value="InterPro"/>
</dbReference>
<dbReference type="PANTHER" id="PTHR45629">
    <property type="entry name" value="SNF2/RAD54 FAMILY MEMBER"/>
    <property type="match status" value="1"/>
</dbReference>
<keyword evidence="1 3" id="KW-0378">Hydrolase</keyword>
<keyword evidence="1 3" id="KW-0067">ATP-binding</keyword>